<keyword evidence="3" id="KW-1185">Reference proteome</keyword>
<dbReference type="EMBL" id="JBICCN010000297">
    <property type="protein sequence ID" value="KAL3080180.1"/>
    <property type="molecule type" value="Genomic_DNA"/>
</dbReference>
<feature type="region of interest" description="Disordered" evidence="1">
    <location>
        <begin position="67"/>
        <end position="97"/>
    </location>
</feature>
<dbReference type="Proteomes" id="UP001620645">
    <property type="component" value="Unassembled WGS sequence"/>
</dbReference>
<dbReference type="AlphaFoldDB" id="A0ABD2IQS5"/>
<sequence>MTDHSAATSFVRAYNTAIFAYARHDGGNFFRERKLDISIPPLNEFKDGPSYSAAAFVGAMMSISTGRTNKLDGHRRSDHQWARGSDWRRKSENPCGN</sequence>
<evidence type="ECO:0000313" key="2">
    <source>
        <dbReference type="EMBL" id="KAL3080180.1"/>
    </source>
</evidence>
<accession>A0ABD2IQS5</accession>
<evidence type="ECO:0000256" key="1">
    <source>
        <dbReference type="SAM" id="MobiDB-lite"/>
    </source>
</evidence>
<proteinExistence type="predicted"/>
<feature type="compositionally biased region" description="Basic and acidic residues" evidence="1">
    <location>
        <begin position="69"/>
        <end position="97"/>
    </location>
</feature>
<organism evidence="2 3">
    <name type="scientific">Heterodera schachtii</name>
    <name type="common">Sugarbeet cyst nematode worm</name>
    <name type="synonym">Tylenchus schachtii</name>
    <dbReference type="NCBI Taxonomy" id="97005"/>
    <lineage>
        <taxon>Eukaryota</taxon>
        <taxon>Metazoa</taxon>
        <taxon>Ecdysozoa</taxon>
        <taxon>Nematoda</taxon>
        <taxon>Chromadorea</taxon>
        <taxon>Rhabditida</taxon>
        <taxon>Tylenchina</taxon>
        <taxon>Tylenchomorpha</taxon>
        <taxon>Tylenchoidea</taxon>
        <taxon>Heteroderidae</taxon>
        <taxon>Heteroderinae</taxon>
        <taxon>Heterodera</taxon>
    </lineage>
</organism>
<evidence type="ECO:0000313" key="3">
    <source>
        <dbReference type="Proteomes" id="UP001620645"/>
    </source>
</evidence>
<gene>
    <name evidence="2" type="ORF">niasHS_013852</name>
</gene>
<protein>
    <submittedName>
        <fullName evidence="2">Uncharacterized protein</fullName>
    </submittedName>
</protein>
<name>A0ABD2IQS5_HETSC</name>
<reference evidence="2 3" key="1">
    <citation type="submission" date="2024-10" db="EMBL/GenBank/DDBJ databases">
        <authorList>
            <person name="Kim D."/>
        </authorList>
    </citation>
    <scope>NUCLEOTIDE SEQUENCE [LARGE SCALE GENOMIC DNA]</scope>
    <source>
        <strain evidence="2">Taebaek</strain>
    </source>
</reference>
<comment type="caution">
    <text evidence="2">The sequence shown here is derived from an EMBL/GenBank/DDBJ whole genome shotgun (WGS) entry which is preliminary data.</text>
</comment>